<dbReference type="PANTHER" id="PTHR22443:SF16">
    <property type="entry name" value="KAT8 REGULATORY NSL COMPLEX SUBUNIT 1-LIKE PROTEIN"/>
    <property type="match status" value="1"/>
</dbReference>
<dbReference type="PANTHER" id="PTHR22443">
    <property type="entry name" value="NON-SPECIFIC LETHAL 1, ISOFORM M"/>
    <property type="match status" value="1"/>
</dbReference>
<dbReference type="Proteomes" id="UP001482620">
    <property type="component" value="Unassembled WGS sequence"/>
</dbReference>
<dbReference type="Gene3D" id="6.10.250.3170">
    <property type="match status" value="1"/>
</dbReference>
<feature type="domain" description="PEHE" evidence="1">
    <location>
        <begin position="72"/>
        <end position="180"/>
    </location>
</feature>
<dbReference type="EMBL" id="JAHRIQ010026626">
    <property type="protein sequence ID" value="MEQ2230205.1"/>
    <property type="molecule type" value="Genomic_DNA"/>
</dbReference>
<dbReference type="InterPro" id="IPR029332">
    <property type="entry name" value="PEHE_dom"/>
</dbReference>
<reference evidence="2 3" key="1">
    <citation type="submission" date="2021-06" db="EMBL/GenBank/DDBJ databases">
        <authorList>
            <person name="Palmer J.M."/>
        </authorList>
    </citation>
    <scope>NUCLEOTIDE SEQUENCE [LARGE SCALE GENOMIC DNA]</scope>
    <source>
        <strain evidence="3">if_2019</strain>
        <tissue evidence="2">Muscle</tissue>
    </source>
</reference>
<protein>
    <recommendedName>
        <fullName evidence="1">PEHE domain-containing protein</fullName>
    </recommendedName>
</protein>
<organism evidence="2 3">
    <name type="scientific">Ilyodon furcidens</name>
    <name type="common">goldbreast splitfin</name>
    <dbReference type="NCBI Taxonomy" id="33524"/>
    <lineage>
        <taxon>Eukaryota</taxon>
        <taxon>Metazoa</taxon>
        <taxon>Chordata</taxon>
        <taxon>Craniata</taxon>
        <taxon>Vertebrata</taxon>
        <taxon>Euteleostomi</taxon>
        <taxon>Actinopterygii</taxon>
        <taxon>Neopterygii</taxon>
        <taxon>Teleostei</taxon>
        <taxon>Neoteleostei</taxon>
        <taxon>Acanthomorphata</taxon>
        <taxon>Ovalentaria</taxon>
        <taxon>Atherinomorphae</taxon>
        <taxon>Cyprinodontiformes</taxon>
        <taxon>Goodeidae</taxon>
        <taxon>Ilyodon</taxon>
    </lineage>
</organism>
<gene>
    <name evidence="2" type="ORF">ILYODFUR_026858</name>
</gene>
<comment type="caution">
    <text evidence="2">The sequence shown here is derived from an EMBL/GenBank/DDBJ whole genome shotgun (WGS) entry which is preliminary data.</text>
</comment>
<proteinExistence type="predicted"/>
<dbReference type="SMART" id="SM01300">
    <property type="entry name" value="PEHE"/>
    <property type="match status" value="1"/>
</dbReference>
<sequence>MCLYLEDQDVLYQLCDLGDGSNDMLEENLRQFTLSRATQGFLRKHRRGRVYNINDIVIPVPLSKVEKPQYKDILTPSWRVIDVQGLTATKADEDQKMEDLSDEVFARRHLALEQKEKRRWSSWDKRMTSCRRPTRSGSRLSSSAGGMCTSGEEGSVEWNCAQLDSDEQPWSEEQMPQAPWESRVFPLDEHEEAALLSGEVKIPSSQPVLRCPLQDKIRAVRRVAAEVTSIAFPTSGTTSQKKSTGNLHRG</sequence>
<evidence type="ECO:0000313" key="3">
    <source>
        <dbReference type="Proteomes" id="UP001482620"/>
    </source>
</evidence>
<accession>A0ABV0TBD4</accession>
<evidence type="ECO:0000259" key="1">
    <source>
        <dbReference type="PROSITE" id="PS52052"/>
    </source>
</evidence>
<keyword evidence="3" id="KW-1185">Reference proteome</keyword>
<evidence type="ECO:0000313" key="2">
    <source>
        <dbReference type="EMBL" id="MEQ2230205.1"/>
    </source>
</evidence>
<dbReference type="Pfam" id="PF15275">
    <property type="entry name" value="PEHE"/>
    <property type="match status" value="1"/>
</dbReference>
<dbReference type="InterPro" id="IPR026180">
    <property type="entry name" value="NSL1"/>
</dbReference>
<name>A0ABV0TBD4_9TELE</name>
<dbReference type="PROSITE" id="PS52052">
    <property type="entry name" value="PEHE"/>
    <property type="match status" value="1"/>
</dbReference>